<dbReference type="Gene3D" id="3.40.50.1980">
    <property type="entry name" value="Nitrogenase molybdenum iron protein domain"/>
    <property type="match status" value="2"/>
</dbReference>
<dbReference type="InterPro" id="IPR050902">
    <property type="entry name" value="ABC_Transporter_SBP"/>
</dbReference>
<dbReference type="NCBIfam" id="NF038402">
    <property type="entry name" value="TroA_like"/>
    <property type="match status" value="1"/>
</dbReference>
<comment type="similarity">
    <text evidence="1">Belongs to the bacterial solute-binding protein 8 family.</text>
</comment>
<gene>
    <name evidence="2" type="ORF">ACFQGU_03300</name>
</gene>
<reference evidence="3" key="1">
    <citation type="journal article" date="2019" name="Int. J. Syst. Evol. Microbiol.">
        <title>The Global Catalogue of Microorganisms (GCM) 10K type strain sequencing project: providing services to taxonomists for standard genome sequencing and annotation.</title>
        <authorList>
            <consortium name="The Broad Institute Genomics Platform"/>
            <consortium name="The Broad Institute Genome Sequencing Center for Infectious Disease"/>
            <person name="Wu L."/>
            <person name="Ma J."/>
        </authorList>
    </citation>
    <scope>NUCLEOTIDE SEQUENCE [LARGE SCALE GENOMIC DNA]</scope>
    <source>
        <strain evidence="3">CGMCC 4.7317</strain>
    </source>
</reference>
<dbReference type="PANTHER" id="PTHR30535:SF35">
    <property type="entry name" value="PERIPLASMIC BINDING PROTEIN"/>
    <property type="match status" value="1"/>
</dbReference>
<comment type="caution">
    <text evidence="2">The sequence shown here is derived from an EMBL/GenBank/DDBJ whole genome shotgun (WGS) entry which is preliminary data.</text>
</comment>
<accession>A0ABW1SYI5</accession>
<sequence length="253" mass="27457">MANDDLGHAVDVPVRAAQVVSLVPSITESLVSVDRSAVVGATDWCTHPADLDVARVRGTKNPDLDAIRSLAPDLVIANQEENRELDVRRLRESGVPVWVTRTESVPDSLSSLRRLLTAALGWDVPGWLPEAEALWAGPGALRGRVGVAVWRDPWMAVGRDTFTGDLVARLGLTHVLAGHEGRYPHVEVASLDDPSRFDLVLLPDEPYVFTAYDGPEAFTRVPTLLVSGRDLTWYGPSLVPAHERLTTIIAAAL</sequence>
<proteinExistence type="inferred from homology"/>
<keyword evidence="2" id="KW-0675">Receptor</keyword>
<evidence type="ECO:0000313" key="2">
    <source>
        <dbReference type="EMBL" id="MFC6236890.1"/>
    </source>
</evidence>
<dbReference type="InterPro" id="IPR054828">
    <property type="entry name" value="Vit_B12_bind_prot"/>
</dbReference>
<dbReference type="Proteomes" id="UP001596138">
    <property type="component" value="Unassembled WGS sequence"/>
</dbReference>
<dbReference type="PANTHER" id="PTHR30535">
    <property type="entry name" value="VITAMIN B12-BINDING PROTEIN"/>
    <property type="match status" value="1"/>
</dbReference>
<evidence type="ECO:0000313" key="3">
    <source>
        <dbReference type="Proteomes" id="UP001596138"/>
    </source>
</evidence>
<keyword evidence="3" id="KW-1185">Reference proteome</keyword>
<dbReference type="EMBL" id="JBHSTI010000002">
    <property type="protein sequence ID" value="MFC6236890.1"/>
    <property type="molecule type" value="Genomic_DNA"/>
</dbReference>
<evidence type="ECO:0000256" key="1">
    <source>
        <dbReference type="ARBA" id="ARBA00008814"/>
    </source>
</evidence>
<name>A0ABW1SYI5_9ACTN</name>
<organism evidence="2 3">
    <name type="scientific">Longivirga aurantiaca</name>
    <dbReference type="NCBI Taxonomy" id="1837743"/>
    <lineage>
        <taxon>Bacteria</taxon>
        <taxon>Bacillati</taxon>
        <taxon>Actinomycetota</taxon>
        <taxon>Actinomycetes</taxon>
        <taxon>Sporichthyales</taxon>
        <taxon>Sporichthyaceae</taxon>
        <taxon>Longivirga</taxon>
    </lineage>
</organism>
<protein>
    <submittedName>
        <fullName evidence="2">Helical backbone metal receptor</fullName>
    </submittedName>
</protein>
<dbReference type="RefSeq" id="WP_386763957.1">
    <property type="nucleotide sequence ID" value="NZ_JBHSTI010000002.1"/>
</dbReference>
<dbReference type="SUPFAM" id="SSF53807">
    <property type="entry name" value="Helical backbone' metal receptor"/>
    <property type="match status" value="1"/>
</dbReference>